<evidence type="ECO:0000259" key="1">
    <source>
        <dbReference type="PROSITE" id="PS50943"/>
    </source>
</evidence>
<dbReference type="Gene3D" id="1.10.260.40">
    <property type="entry name" value="lambda repressor-like DNA-binding domains"/>
    <property type="match status" value="1"/>
</dbReference>
<evidence type="ECO:0000313" key="4">
    <source>
        <dbReference type="Proteomes" id="UP000051645"/>
    </source>
</evidence>
<reference evidence="4 5" key="1">
    <citation type="journal article" date="2015" name="Genome Announc.">
        <title>Expanding the biotechnology potential of lactobacilli through comparative genomics of 213 strains and associated genera.</title>
        <authorList>
            <person name="Sun Z."/>
            <person name="Harris H.M."/>
            <person name="McCann A."/>
            <person name="Guo C."/>
            <person name="Argimon S."/>
            <person name="Zhang W."/>
            <person name="Yang X."/>
            <person name="Jeffery I.B."/>
            <person name="Cooney J.C."/>
            <person name="Kagawa T.F."/>
            <person name="Liu W."/>
            <person name="Song Y."/>
            <person name="Salvetti E."/>
            <person name="Wrobel A."/>
            <person name="Rasinkangas P."/>
            <person name="Parkhill J."/>
            <person name="Rea M.C."/>
            <person name="O'Sullivan O."/>
            <person name="Ritari J."/>
            <person name="Douillard F.P."/>
            <person name="Paul Ross R."/>
            <person name="Yang R."/>
            <person name="Briner A.E."/>
            <person name="Felis G.E."/>
            <person name="de Vos W.M."/>
            <person name="Barrangou R."/>
            <person name="Klaenhammer T.R."/>
            <person name="Caufield P.W."/>
            <person name="Cui Y."/>
            <person name="Zhang H."/>
            <person name="O'Toole P.W."/>
        </authorList>
    </citation>
    <scope>NUCLEOTIDE SEQUENCE [LARGE SCALE GENOMIC DNA]</scope>
    <source>
        <strain evidence="2 5">ATCC BAA-66</strain>
        <strain evidence="3 4">DSM 13344</strain>
    </source>
</reference>
<accession>A0A0R2FIM0</accession>
<proteinExistence type="predicted"/>
<sequence>MDFGTQVRSARQNKRMTMAELSQVVANNYHIKINQGVISRIEHNYNVSNNQLFAVADYLNIDLNRTTAYFRSGFRFRSR</sequence>
<dbReference type="PROSITE" id="PS50943">
    <property type="entry name" value="HTH_CROC1"/>
    <property type="match status" value="1"/>
</dbReference>
<dbReference type="Proteomes" id="UP000051751">
    <property type="component" value="Unassembled WGS sequence"/>
</dbReference>
<evidence type="ECO:0000313" key="2">
    <source>
        <dbReference type="EMBL" id="KRN28384.1"/>
    </source>
</evidence>
<organism evidence="2 5">
    <name type="scientific">Lactobacillus selangorensis</name>
    <dbReference type="NCBI Taxonomy" id="81857"/>
    <lineage>
        <taxon>Bacteria</taxon>
        <taxon>Bacillati</taxon>
        <taxon>Bacillota</taxon>
        <taxon>Bacilli</taxon>
        <taxon>Lactobacillales</taxon>
        <taxon>Lactobacillaceae</taxon>
        <taxon>Lactobacillus</taxon>
    </lineage>
</organism>
<dbReference type="Proteomes" id="UP000051645">
    <property type="component" value="Unassembled WGS sequence"/>
</dbReference>
<dbReference type="EMBL" id="JQAZ01000003">
    <property type="protein sequence ID" value="KRN31885.1"/>
    <property type="molecule type" value="Genomic_DNA"/>
</dbReference>
<protein>
    <recommendedName>
        <fullName evidence="1">HTH cro/C1-type domain-containing protein</fullName>
    </recommendedName>
</protein>
<evidence type="ECO:0000313" key="5">
    <source>
        <dbReference type="Proteomes" id="UP000051751"/>
    </source>
</evidence>
<dbReference type="GO" id="GO:0003677">
    <property type="term" value="F:DNA binding"/>
    <property type="evidence" value="ECO:0007669"/>
    <property type="project" value="InterPro"/>
</dbReference>
<dbReference type="InterPro" id="IPR010982">
    <property type="entry name" value="Lambda_DNA-bd_dom_sf"/>
</dbReference>
<dbReference type="EMBL" id="JQAT01000003">
    <property type="protein sequence ID" value="KRN28384.1"/>
    <property type="molecule type" value="Genomic_DNA"/>
</dbReference>
<evidence type="ECO:0000313" key="3">
    <source>
        <dbReference type="EMBL" id="KRN31885.1"/>
    </source>
</evidence>
<dbReference type="PATRIC" id="fig|81857.3.peg.1393"/>
<feature type="domain" description="HTH cro/C1-type" evidence="1">
    <location>
        <begin position="7"/>
        <end position="70"/>
    </location>
</feature>
<keyword evidence="4" id="KW-1185">Reference proteome</keyword>
<dbReference type="RefSeq" id="WP_057769347.1">
    <property type="nucleotide sequence ID" value="NZ_JQAT01000003.1"/>
</dbReference>
<dbReference type="SUPFAM" id="SSF47413">
    <property type="entry name" value="lambda repressor-like DNA-binding domains"/>
    <property type="match status" value="1"/>
</dbReference>
<name>A0A0R2FIM0_9LACO</name>
<dbReference type="InterPro" id="IPR001387">
    <property type="entry name" value="Cro/C1-type_HTH"/>
</dbReference>
<comment type="caution">
    <text evidence="2">The sequence shown here is derived from an EMBL/GenBank/DDBJ whole genome shotgun (WGS) entry which is preliminary data.</text>
</comment>
<gene>
    <name evidence="2" type="ORF">IV38_GL001384</name>
    <name evidence="3" type="ORF">IV40_GL001171</name>
</gene>
<dbReference type="AlphaFoldDB" id="A0A0R2FIM0"/>